<dbReference type="Gene3D" id="3.90.79.20">
    <property type="match status" value="1"/>
</dbReference>
<dbReference type="Gene3D" id="3.90.79.10">
    <property type="entry name" value="Nucleoside Triphosphate Pyrophosphohydrolase"/>
    <property type="match status" value="1"/>
</dbReference>
<dbReference type="EC" id="3.6.1.22" evidence="2"/>
<evidence type="ECO:0000256" key="3">
    <source>
        <dbReference type="ARBA" id="ARBA00022723"/>
    </source>
</evidence>
<dbReference type="SUPFAM" id="SSF55811">
    <property type="entry name" value="Nudix"/>
    <property type="match status" value="1"/>
</dbReference>
<comment type="caution">
    <text evidence="8">The sequence shown here is derived from an EMBL/GenBank/DDBJ whole genome shotgun (WGS) entry which is preliminary data.</text>
</comment>
<dbReference type="EMBL" id="VSRR010002828">
    <property type="protein sequence ID" value="MPC33400.1"/>
    <property type="molecule type" value="Genomic_DNA"/>
</dbReference>
<evidence type="ECO:0000256" key="1">
    <source>
        <dbReference type="ARBA" id="ARBA00001946"/>
    </source>
</evidence>
<evidence type="ECO:0000313" key="8">
    <source>
        <dbReference type="EMBL" id="MPC33400.1"/>
    </source>
</evidence>
<keyword evidence="6" id="KW-0520">NAD</keyword>
<dbReference type="GO" id="GO:0046872">
    <property type="term" value="F:metal ion binding"/>
    <property type="evidence" value="ECO:0007669"/>
    <property type="project" value="UniProtKB-KW"/>
</dbReference>
<dbReference type="PANTHER" id="PTHR11383:SF3">
    <property type="entry name" value="NAD(P)H PYROPHOSPHATASE NUDT13, MITOCHONDRIAL"/>
    <property type="match status" value="1"/>
</dbReference>
<dbReference type="InterPro" id="IPR015376">
    <property type="entry name" value="Znr_NADH_PPase"/>
</dbReference>
<keyword evidence="5" id="KW-0460">Magnesium</keyword>
<keyword evidence="3" id="KW-0479">Metal-binding</keyword>
<dbReference type="InterPro" id="IPR015797">
    <property type="entry name" value="NUDIX_hydrolase-like_dom_sf"/>
</dbReference>
<dbReference type="OrthoDB" id="10249612at2759"/>
<comment type="cofactor">
    <cofactor evidence="1">
        <name>Mg(2+)</name>
        <dbReference type="ChEBI" id="CHEBI:18420"/>
    </cofactor>
</comment>
<dbReference type="NCBIfam" id="NF001299">
    <property type="entry name" value="PRK00241.1"/>
    <property type="match status" value="1"/>
</dbReference>
<dbReference type="InterPro" id="IPR020084">
    <property type="entry name" value="NUDIX_hydrolase_CS"/>
</dbReference>
<dbReference type="CDD" id="cd03429">
    <property type="entry name" value="NUDIX_NADH_pyrophosphatase_Nudt13"/>
    <property type="match status" value="1"/>
</dbReference>
<reference evidence="8 9" key="1">
    <citation type="submission" date="2019-05" db="EMBL/GenBank/DDBJ databases">
        <title>Another draft genome of Portunus trituberculatus and its Hox gene families provides insights of decapod evolution.</title>
        <authorList>
            <person name="Jeong J.-H."/>
            <person name="Song I."/>
            <person name="Kim S."/>
            <person name="Choi T."/>
            <person name="Kim D."/>
            <person name="Ryu S."/>
            <person name="Kim W."/>
        </authorList>
    </citation>
    <scope>NUCLEOTIDE SEQUENCE [LARGE SCALE GENOMIC DNA]</scope>
    <source>
        <tissue evidence="8">Muscle</tissue>
    </source>
</reference>
<dbReference type="InterPro" id="IPR000086">
    <property type="entry name" value="NUDIX_hydrolase_dom"/>
</dbReference>
<dbReference type="GO" id="GO:0016787">
    <property type="term" value="F:hydrolase activity"/>
    <property type="evidence" value="ECO:0007669"/>
    <property type="project" value="UniProtKB-KW"/>
</dbReference>
<dbReference type="Pfam" id="PF09297">
    <property type="entry name" value="Zn_ribbon_NUD"/>
    <property type="match status" value="1"/>
</dbReference>
<evidence type="ECO:0000313" key="9">
    <source>
        <dbReference type="Proteomes" id="UP000324222"/>
    </source>
</evidence>
<keyword evidence="9" id="KW-1185">Reference proteome</keyword>
<feature type="domain" description="Nudix hydrolase" evidence="7">
    <location>
        <begin position="191"/>
        <end position="316"/>
    </location>
</feature>
<evidence type="ECO:0000256" key="4">
    <source>
        <dbReference type="ARBA" id="ARBA00022801"/>
    </source>
</evidence>
<evidence type="ECO:0000256" key="6">
    <source>
        <dbReference type="ARBA" id="ARBA00023027"/>
    </source>
</evidence>
<dbReference type="PROSITE" id="PS00893">
    <property type="entry name" value="NUDIX_BOX"/>
    <property type="match status" value="1"/>
</dbReference>
<dbReference type="Pfam" id="PF00293">
    <property type="entry name" value="NUDIX"/>
    <property type="match status" value="1"/>
</dbReference>
<sequence length="352" mass="39798">MSILPLLRRLTPPVRASWLRLQGRDISYVERVRFLQELKVHESLCSSFIPDGKFLVYHYGKPLLRVDKANTKDAIVWLTFTEMKNYYPELLSSYVLLDVSEEGKPRYSVQVGGIPSYTKEKLEDETGGIFTDLRLGLFMVNWQEAHILSRANCVHMWNKNNAFCGKCGAPTKRNAAGYSRKCTSCDMTHYPSSAPVGIVLVTDPEHQHIVLVRQPRHPQGMYSCVAGFSDVGESLEETVRREVAEEVGIEVSKVTYIASQHWPFPGSLMSGCFAEVEKQSLDIDKDELQDARWFSKEEVGTALARIDANPNLRLRGNPSGELFVPPPGAIAFHLISHWFKGTPVQEINQHIY</sequence>
<proteinExistence type="predicted"/>
<protein>
    <recommendedName>
        <fullName evidence="2">NAD(+) diphosphatase</fullName>
        <ecNumber evidence="2">3.6.1.22</ecNumber>
    </recommendedName>
</protein>
<dbReference type="InterPro" id="IPR049734">
    <property type="entry name" value="NudC-like_C"/>
</dbReference>
<keyword evidence="4" id="KW-0378">Hydrolase</keyword>
<evidence type="ECO:0000256" key="2">
    <source>
        <dbReference type="ARBA" id="ARBA00012381"/>
    </source>
</evidence>
<dbReference type="PROSITE" id="PS51462">
    <property type="entry name" value="NUDIX"/>
    <property type="match status" value="1"/>
</dbReference>
<evidence type="ECO:0000259" key="7">
    <source>
        <dbReference type="PROSITE" id="PS51462"/>
    </source>
</evidence>
<organism evidence="8 9">
    <name type="scientific">Portunus trituberculatus</name>
    <name type="common">Swimming crab</name>
    <name type="synonym">Neptunus trituberculatus</name>
    <dbReference type="NCBI Taxonomy" id="210409"/>
    <lineage>
        <taxon>Eukaryota</taxon>
        <taxon>Metazoa</taxon>
        <taxon>Ecdysozoa</taxon>
        <taxon>Arthropoda</taxon>
        <taxon>Crustacea</taxon>
        <taxon>Multicrustacea</taxon>
        <taxon>Malacostraca</taxon>
        <taxon>Eumalacostraca</taxon>
        <taxon>Eucarida</taxon>
        <taxon>Decapoda</taxon>
        <taxon>Pleocyemata</taxon>
        <taxon>Brachyura</taxon>
        <taxon>Eubrachyura</taxon>
        <taxon>Portunoidea</taxon>
        <taxon>Portunidae</taxon>
        <taxon>Portuninae</taxon>
        <taxon>Portunus</taxon>
    </lineage>
</organism>
<evidence type="ECO:0000256" key="5">
    <source>
        <dbReference type="ARBA" id="ARBA00022842"/>
    </source>
</evidence>
<dbReference type="Proteomes" id="UP000324222">
    <property type="component" value="Unassembled WGS sequence"/>
</dbReference>
<gene>
    <name evidence="8" type="primary">NUDT13</name>
    <name evidence="8" type="ORF">E2C01_026750</name>
</gene>
<dbReference type="AlphaFoldDB" id="A0A5B7EG51"/>
<name>A0A5B7EG51_PORTR</name>
<accession>A0A5B7EG51</accession>
<dbReference type="PANTHER" id="PTHR11383">
    <property type="entry name" value="NUCLEOSIDE DIPHOSPHATE-LINKED MOIETY X MOTIF 13"/>
    <property type="match status" value="1"/>
</dbReference>